<name>A0A9Q0S229_9DIPT</name>
<gene>
    <name evidence="2" type="primary">PLGRKT</name>
    <name evidence="2" type="ORF">Bhyg_05536</name>
</gene>
<keyword evidence="2" id="KW-0675">Receptor</keyword>
<dbReference type="GO" id="GO:0005886">
    <property type="term" value="C:plasma membrane"/>
    <property type="evidence" value="ECO:0007669"/>
    <property type="project" value="InterPro"/>
</dbReference>
<comment type="caution">
    <text evidence="2">The sequence shown here is derived from an EMBL/GenBank/DDBJ whole genome shotgun (WGS) entry which is preliminary data.</text>
</comment>
<evidence type="ECO:0000256" key="1">
    <source>
        <dbReference type="SAM" id="Phobius"/>
    </source>
</evidence>
<dbReference type="PANTHER" id="PTHR13411">
    <property type="entry name" value="PLASMINOGEN RECEPTOR (KT)"/>
    <property type="match status" value="1"/>
</dbReference>
<dbReference type="OrthoDB" id="10256697at2759"/>
<accession>A0A9Q0S229</accession>
<evidence type="ECO:0000313" key="2">
    <source>
        <dbReference type="EMBL" id="KAJ6640605.1"/>
    </source>
</evidence>
<keyword evidence="3" id="KW-1185">Reference proteome</keyword>
<dbReference type="PANTHER" id="PTHR13411:SF6">
    <property type="entry name" value="PLASMINOGEN RECEPTOR (KT)"/>
    <property type="match status" value="1"/>
</dbReference>
<dbReference type="Pfam" id="PF10166">
    <property type="entry name" value="DUF2368"/>
    <property type="match status" value="1"/>
</dbReference>
<feature type="transmembrane region" description="Helical" evidence="1">
    <location>
        <begin position="26"/>
        <end position="45"/>
    </location>
</feature>
<keyword evidence="1" id="KW-0812">Transmembrane</keyword>
<feature type="transmembrane region" description="Helical" evidence="1">
    <location>
        <begin position="51"/>
        <end position="70"/>
    </location>
</feature>
<dbReference type="Proteomes" id="UP001151699">
    <property type="component" value="Chromosome B"/>
</dbReference>
<dbReference type="AlphaFoldDB" id="A0A9Q0S229"/>
<reference evidence="2" key="1">
    <citation type="submission" date="2022-07" db="EMBL/GenBank/DDBJ databases">
        <authorList>
            <person name="Trinca V."/>
            <person name="Uliana J.V.C."/>
            <person name="Torres T.T."/>
            <person name="Ward R.J."/>
            <person name="Monesi N."/>
        </authorList>
    </citation>
    <scope>NUCLEOTIDE SEQUENCE</scope>
    <source>
        <strain evidence="2">HSMRA1968</strain>
        <tissue evidence="2">Whole embryos</tissue>
    </source>
</reference>
<protein>
    <submittedName>
        <fullName evidence="2">Plasminogen receptor (KT)</fullName>
    </submittedName>
</protein>
<evidence type="ECO:0000313" key="3">
    <source>
        <dbReference type="Proteomes" id="UP001151699"/>
    </source>
</evidence>
<keyword evidence="1" id="KW-1133">Transmembrane helix</keyword>
<organism evidence="2 3">
    <name type="scientific">Pseudolycoriella hygida</name>
    <dbReference type="NCBI Taxonomy" id="35572"/>
    <lineage>
        <taxon>Eukaryota</taxon>
        <taxon>Metazoa</taxon>
        <taxon>Ecdysozoa</taxon>
        <taxon>Arthropoda</taxon>
        <taxon>Hexapoda</taxon>
        <taxon>Insecta</taxon>
        <taxon>Pterygota</taxon>
        <taxon>Neoptera</taxon>
        <taxon>Endopterygota</taxon>
        <taxon>Diptera</taxon>
        <taxon>Nematocera</taxon>
        <taxon>Sciaroidea</taxon>
        <taxon>Sciaridae</taxon>
        <taxon>Pseudolycoriella</taxon>
    </lineage>
</organism>
<dbReference type="InterPro" id="IPR019319">
    <property type="entry name" value="Plg-R(KT)"/>
</dbReference>
<keyword evidence="1" id="KW-0472">Membrane</keyword>
<dbReference type="EMBL" id="WJQU01000002">
    <property type="protein sequence ID" value="KAJ6640605.1"/>
    <property type="molecule type" value="Genomic_DNA"/>
</dbReference>
<proteinExistence type="predicted"/>
<sequence>MERWIQMHYQIKERELALEISRSRELFFWLGSFYAVTLMGIVSRYRTTRRSGVLAPVIPLSFILAYYADLAYGSKIYRIRAEADMIMQHESDLLAWPRGLPTVSSIDQARTITEMEKKLHPREN</sequence>